<name>A0AA51MPY7_9GAMM</name>
<dbReference type="EMBL" id="JAVFKN010000007">
    <property type="protein sequence ID" value="MDQ5768221.1"/>
    <property type="molecule type" value="Genomic_DNA"/>
</dbReference>
<dbReference type="InterPro" id="IPR018660">
    <property type="entry name" value="MliC"/>
</dbReference>
<reference evidence="8 9" key="1">
    <citation type="submission" date="2023-08" db="EMBL/GenBank/DDBJ databases">
        <title>New molecular markers tilS and rpoB for phylogenetic and monitoring studies of the genus Thiothrix biodiversity.</title>
        <authorList>
            <person name="Ravin N.V."/>
            <person name="Smolyakov D."/>
            <person name="Markov N.D."/>
            <person name="Beletsky A.V."/>
            <person name="Mardanov A.V."/>
            <person name="Rudenko T.S."/>
            <person name="Grabovich M.Y."/>
        </authorList>
    </citation>
    <scope>NUCLEOTIDE SEQUENCE</scope>
    <source>
        <strain evidence="8">DNT52</strain>
        <strain evidence="7 9">H33</strain>
    </source>
</reference>
<dbReference type="InterPro" id="IPR036328">
    <property type="entry name" value="MliC_sf"/>
</dbReference>
<accession>A0AA51MPY7</accession>
<keyword evidence="1 5" id="KW-0732">Signal</keyword>
<evidence type="ECO:0000256" key="2">
    <source>
        <dbReference type="ARBA" id="ARBA00023136"/>
    </source>
</evidence>
<evidence type="ECO:0000256" key="5">
    <source>
        <dbReference type="SAM" id="SignalP"/>
    </source>
</evidence>
<dbReference type="EMBL" id="CP133217">
    <property type="protein sequence ID" value="WML87749.1"/>
    <property type="molecule type" value="Genomic_DNA"/>
</dbReference>
<evidence type="ECO:0000313" key="7">
    <source>
        <dbReference type="EMBL" id="MDQ5768221.1"/>
    </source>
</evidence>
<dbReference type="Proteomes" id="UP001229862">
    <property type="component" value="Chromosome"/>
</dbReference>
<dbReference type="Gene3D" id="2.40.128.200">
    <property type="match status" value="1"/>
</dbReference>
<gene>
    <name evidence="7" type="ORF">RCC75_06760</name>
    <name evidence="8" type="ORF">RCG00_05135</name>
</gene>
<evidence type="ECO:0000313" key="9">
    <source>
        <dbReference type="Proteomes" id="UP001223336"/>
    </source>
</evidence>
<evidence type="ECO:0000313" key="8">
    <source>
        <dbReference type="EMBL" id="WML87749.1"/>
    </source>
</evidence>
<dbReference type="RefSeq" id="WP_308134296.1">
    <property type="nucleotide sequence ID" value="NZ_CP133217.1"/>
</dbReference>
<protein>
    <submittedName>
        <fullName evidence="8">MliC family protein</fullName>
    </submittedName>
</protein>
<feature type="chain" id="PRO_5041239935" evidence="5">
    <location>
        <begin position="24"/>
        <end position="111"/>
    </location>
</feature>
<evidence type="ECO:0000256" key="4">
    <source>
        <dbReference type="ARBA" id="ARBA00023288"/>
    </source>
</evidence>
<evidence type="ECO:0000256" key="3">
    <source>
        <dbReference type="ARBA" id="ARBA00023139"/>
    </source>
</evidence>
<feature type="signal peptide" evidence="5">
    <location>
        <begin position="1"/>
        <end position="23"/>
    </location>
</feature>
<evidence type="ECO:0000259" key="6">
    <source>
        <dbReference type="Pfam" id="PF09864"/>
    </source>
</evidence>
<evidence type="ECO:0000256" key="1">
    <source>
        <dbReference type="ARBA" id="ARBA00022729"/>
    </source>
</evidence>
<dbReference type="SUPFAM" id="SSF141488">
    <property type="entry name" value="YdhA-like"/>
    <property type="match status" value="1"/>
</dbReference>
<dbReference type="Proteomes" id="UP001223336">
    <property type="component" value="Unassembled WGS sequence"/>
</dbReference>
<dbReference type="AlphaFoldDB" id="A0AA51MPY7"/>
<dbReference type="Pfam" id="PF09864">
    <property type="entry name" value="MliC"/>
    <property type="match status" value="1"/>
</dbReference>
<sequence length="111" mass="11926">MRKNILLLSCAVVLVSATTHSFASKTTDYECSAPSSSAKIKIAYPDTDTAIMLYEGDEIISMKNVVSASGAAYVGEGWKWSVKNEEGILSVVDDKGNETGKNQVIMNCKAK</sequence>
<keyword evidence="9" id="KW-1185">Reference proteome</keyword>
<organism evidence="8">
    <name type="scientific">Thiothrix subterranea</name>
    <dbReference type="NCBI Taxonomy" id="2735563"/>
    <lineage>
        <taxon>Bacteria</taxon>
        <taxon>Pseudomonadati</taxon>
        <taxon>Pseudomonadota</taxon>
        <taxon>Gammaproteobacteria</taxon>
        <taxon>Thiotrichales</taxon>
        <taxon>Thiotrichaceae</taxon>
        <taxon>Thiothrix</taxon>
    </lineage>
</organism>
<keyword evidence="4" id="KW-0449">Lipoprotein</keyword>
<keyword evidence="3" id="KW-0564">Palmitate</keyword>
<feature type="domain" description="C-type lysozyme inhibitor" evidence="6">
    <location>
        <begin position="29"/>
        <end position="96"/>
    </location>
</feature>
<keyword evidence="2" id="KW-0472">Membrane</keyword>
<proteinExistence type="predicted"/>